<evidence type="ECO:0000256" key="1">
    <source>
        <dbReference type="SAM" id="MobiDB-lite"/>
    </source>
</evidence>
<sequence length="207" mass="24302">IGTKISKSQVYEAFNEQWIDVHVKNISNKLSELRIQTNPKKIKFAFQQYCQDLGFEMFIQGNQVATENDDIKFGNDKILNKLDPTIEIEIKSVSEKADVKMDETTDTSVTKRTNFWKRHFNSGTTSRENENNKNQNMGEKMEKKTNETNTTITKIQDVWEKYFNGDNISKYALRRVGDNKYQFLHKSCQEYYAAQKIIFDIISWKPN</sequence>
<proteinExistence type="predicted"/>
<dbReference type="Proteomes" id="UP000023152">
    <property type="component" value="Unassembled WGS sequence"/>
</dbReference>
<feature type="region of interest" description="Disordered" evidence="1">
    <location>
        <begin position="121"/>
        <end position="148"/>
    </location>
</feature>
<evidence type="ECO:0000313" key="3">
    <source>
        <dbReference type="Proteomes" id="UP000023152"/>
    </source>
</evidence>
<keyword evidence="3" id="KW-1185">Reference proteome</keyword>
<protein>
    <submittedName>
        <fullName evidence="2">Uncharacterized protein</fullName>
    </submittedName>
</protein>
<gene>
    <name evidence="2" type="ORF">RFI_37375</name>
</gene>
<feature type="non-terminal residue" evidence="2">
    <location>
        <position position="207"/>
    </location>
</feature>
<organism evidence="2 3">
    <name type="scientific">Reticulomyxa filosa</name>
    <dbReference type="NCBI Taxonomy" id="46433"/>
    <lineage>
        <taxon>Eukaryota</taxon>
        <taxon>Sar</taxon>
        <taxon>Rhizaria</taxon>
        <taxon>Retaria</taxon>
        <taxon>Foraminifera</taxon>
        <taxon>Monothalamids</taxon>
        <taxon>Reticulomyxidae</taxon>
        <taxon>Reticulomyxa</taxon>
    </lineage>
</organism>
<accession>X6LET8</accession>
<dbReference type="AlphaFoldDB" id="X6LET8"/>
<feature type="non-terminal residue" evidence="2">
    <location>
        <position position="1"/>
    </location>
</feature>
<feature type="compositionally biased region" description="Polar residues" evidence="1">
    <location>
        <begin position="121"/>
        <end position="137"/>
    </location>
</feature>
<reference evidence="2 3" key="1">
    <citation type="journal article" date="2013" name="Curr. Biol.">
        <title>The Genome of the Foraminiferan Reticulomyxa filosa.</title>
        <authorList>
            <person name="Glockner G."/>
            <person name="Hulsmann N."/>
            <person name="Schleicher M."/>
            <person name="Noegel A.A."/>
            <person name="Eichinger L."/>
            <person name="Gallinger C."/>
            <person name="Pawlowski J."/>
            <person name="Sierra R."/>
            <person name="Euteneuer U."/>
            <person name="Pillet L."/>
            <person name="Moustafa A."/>
            <person name="Platzer M."/>
            <person name="Groth M."/>
            <person name="Szafranski K."/>
            <person name="Schliwa M."/>
        </authorList>
    </citation>
    <scope>NUCLEOTIDE SEQUENCE [LARGE SCALE GENOMIC DNA]</scope>
</reference>
<dbReference type="EMBL" id="ASPP01042056">
    <property type="protein sequence ID" value="ETO00084.1"/>
    <property type="molecule type" value="Genomic_DNA"/>
</dbReference>
<evidence type="ECO:0000313" key="2">
    <source>
        <dbReference type="EMBL" id="ETO00084.1"/>
    </source>
</evidence>
<comment type="caution">
    <text evidence="2">The sequence shown here is derived from an EMBL/GenBank/DDBJ whole genome shotgun (WGS) entry which is preliminary data.</text>
</comment>
<name>X6LET8_RETFI</name>